<evidence type="ECO:0000259" key="6">
    <source>
        <dbReference type="Pfam" id="PF25275"/>
    </source>
</evidence>
<reference evidence="7 8" key="1">
    <citation type="journal article" date="2015" name="Stand. Genomic Sci.">
        <title>Genomic Encyclopedia of Bacterial and Archaeal Type Strains, Phase III: the genomes of soil and plant-associated and newly described type strains.</title>
        <authorList>
            <person name="Whitman W.B."/>
            <person name="Woyke T."/>
            <person name="Klenk H.P."/>
            <person name="Zhou Y."/>
            <person name="Lilburn T.G."/>
            <person name="Beck B.J."/>
            <person name="De Vos P."/>
            <person name="Vandamme P."/>
            <person name="Eisen J.A."/>
            <person name="Garrity G."/>
            <person name="Hugenholtz P."/>
            <person name="Kyrpides N.C."/>
        </authorList>
    </citation>
    <scope>NUCLEOTIDE SEQUENCE [LARGE SCALE GENOMIC DNA]</scope>
    <source>
        <strain evidence="7 8">VKM Ac-2540</strain>
    </source>
</reference>
<protein>
    <recommendedName>
        <fullName evidence="3">exo-alpha-sialidase</fullName>
        <ecNumber evidence="3">3.2.1.18</ecNumber>
    </recommendedName>
</protein>
<name>A0A4Q7XL83_9ACTN</name>
<accession>A0A4Q7XL83</accession>
<comment type="similarity">
    <text evidence="2">Belongs to the glycosyl hydrolase 33 family.</text>
</comment>
<evidence type="ECO:0000256" key="3">
    <source>
        <dbReference type="ARBA" id="ARBA00012733"/>
    </source>
</evidence>
<feature type="domain" description="Sialidase" evidence="5">
    <location>
        <begin position="89"/>
        <end position="370"/>
    </location>
</feature>
<dbReference type="CDD" id="cd02795">
    <property type="entry name" value="CBM6-CBM35-CBM36_like"/>
    <property type="match status" value="1"/>
</dbReference>
<dbReference type="Gene3D" id="2.120.10.10">
    <property type="match status" value="1"/>
</dbReference>
<dbReference type="InterPro" id="IPR033803">
    <property type="entry name" value="CBD-like_Golvesin-Xly"/>
</dbReference>
<dbReference type="InterPro" id="IPR006311">
    <property type="entry name" value="TAT_signal"/>
</dbReference>
<evidence type="ECO:0000256" key="2">
    <source>
        <dbReference type="ARBA" id="ARBA00009348"/>
    </source>
</evidence>
<evidence type="ECO:0000259" key="5">
    <source>
        <dbReference type="Pfam" id="PF13088"/>
    </source>
</evidence>
<gene>
    <name evidence="7" type="ORF">EV645_0239</name>
</gene>
<feature type="signal peptide" evidence="4">
    <location>
        <begin position="1"/>
        <end position="27"/>
    </location>
</feature>
<dbReference type="CDD" id="cd14488">
    <property type="entry name" value="CBM6-CBM35-CBM36_like_2"/>
    <property type="match status" value="1"/>
</dbReference>
<dbReference type="Proteomes" id="UP000292027">
    <property type="component" value="Unassembled WGS sequence"/>
</dbReference>
<dbReference type="EMBL" id="SHKR01000002">
    <property type="protein sequence ID" value="RZU24281.1"/>
    <property type="molecule type" value="Genomic_DNA"/>
</dbReference>
<dbReference type="InterPro" id="IPR026856">
    <property type="entry name" value="Sialidase_fam"/>
</dbReference>
<keyword evidence="8" id="KW-1185">Reference proteome</keyword>
<dbReference type="SUPFAM" id="SSF50939">
    <property type="entry name" value="Sialidases"/>
    <property type="match status" value="1"/>
</dbReference>
<dbReference type="AlphaFoldDB" id="A0A4Q7XL83"/>
<comment type="caution">
    <text evidence="7">The sequence shown here is derived from an EMBL/GenBank/DDBJ whole genome shotgun (WGS) entry which is preliminary data.</text>
</comment>
<dbReference type="GO" id="GO:0016020">
    <property type="term" value="C:membrane"/>
    <property type="evidence" value="ECO:0007669"/>
    <property type="project" value="TreeGrafter"/>
</dbReference>
<dbReference type="Gene3D" id="2.60.120.260">
    <property type="entry name" value="Galactose-binding domain-like"/>
    <property type="match status" value="1"/>
</dbReference>
<proteinExistence type="inferred from homology"/>
<feature type="domain" description="Golvesin/Xly CBD-like" evidence="6">
    <location>
        <begin position="535"/>
        <end position="666"/>
    </location>
</feature>
<comment type="catalytic activity">
    <reaction evidence="1">
        <text>Hydrolysis of alpha-(2-&gt;3)-, alpha-(2-&gt;6)-, alpha-(2-&gt;8)- glycosidic linkages of terminal sialic acid residues in oligosaccharides, glycoproteins, glycolipids, colominic acid and synthetic substrates.</text>
        <dbReference type="EC" id="3.2.1.18"/>
    </reaction>
</comment>
<dbReference type="PANTHER" id="PTHR10628">
    <property type="entry name" value="SIALIDASE"/>
    <property type="match status" value="1"/>
</dbReference>
<keyword evidence="4" id="KW-0732">Signal</keyword>
<organism evidence="7 8">
    <name type="scientific">Kribbella rubisoli</name>
    <dbReference type="NCBI Taxonomy" id="3075929"/>
    <lineage>
        <taxon>Bacteria</taxon>
        <taxon>Bacillati</taxon>
        <taxon>Actinomycetota</taxon>
        <taxon>Actinomycetes</taxon>
        <taxon>Propionibacteriales</taxon>
        <taxon>Kribbellaceae</taxon>
        <taxon>Kribbella</taxon>
    </lineage>
</organism>
<dbReference type="GO" id="GO:0004308">
    <property type="term" value="F:exo-alpha-sialidase activity"/>
    <property type="evidence" value="ECO:0007669"/>
    <property type="project" value="UniProtKB-EC"/>
</dbReference>
<dbReference type="InterPro" id="IPR036278">
    <property type="entry name" value="Sialidase_sf"/>
</dbReference>
<dbReference type="PROSITE" id="PS51318">
    <property type="entry name" value="TAT"/>
    <property type="match status" value="1"/>
</dbReference>
<dbReference type="EC" id="3.2.1.18" evidence="3"/>
<evidence type="ECO:0000313" key="7">
    <source>
        <dbReference type="EMBL" id="RZU24281.1"/>
    </source>
</evidence>
<dbReference type="Pfam" id="PF25275">
    <property type="entry name" value="Golvesin_C"/>
    <property type="match status" value="1"/>
</dbReference>
<dbReference type="Pfam" id="PF13088">
    <property type="entry name" value="BNR_2"/>
    <property type="match status" value="1"/>
</dbReference>
<dbReference type="InterPro" id="IPR011040">
    <property type="entry name" value="Sialidase"/>
</dbReference>
<dbReference type="CDD" id="cd15482">
    <property type="entry name" value="Sialidase_non-viral"/>
    <property type="match status" value="1"/>
</dbReference>
<evidence type="ECO:0000313" key="8">
    <source>
        <dbReference type="Proteomes" id="UP000292027"/>
    </source>
</evidence>
<dbReference type="GO" id="GO:0006689">
    <property type="term" value="P:ganglioside catabolic process"/>
    <property type="evidence" value="ECO:0007669"/>
    <property type="project" value="TreeGrafter"/>
</dbReference>
<feature type="chain" id="PRO_5020871159" description="exo-alpha-sialidase" evidence="4">
    <location>
        <begin position="28"/>
        <end position="670"/>
    </location>
</feature>
<dbReference type="OrthoDB" id="7294637at2"/>
<dbReference type="GO" id="GO:0009313">
    <property type="term" value="P:oligosaccharide catabolic process"/>
    <property type="evidence" value="ECO:0007669"/>
    <property type="project" value="TreeGrafter"/>
</dbReference>
<evidence type="ECO:0000256" key="4">
    <source>
        <dbReference type="SAM" id="SignalP"/>
    </source>
</evidence>
<dbReference type="GO" id="GO:0005737">
    <property type="term" value="C:cytoplasm"/>
    <property type="evidence" value="ECO:0007669"/>
    <property type="project" value="TreeGrafter"/>
</dbReference>
<dbReference type="RefSeq" id="WP_130438810.1">
    <property type="nucleotide sequence ID" value="NZ_SHKR01000002.1"/>
</dbReference>
<dbReference type="PANTHER" id="PTHR10628:SF30">
    <property type="entry name" value="EXO-ALPHA-SIALIDASE"/>
    <property type="match status" value="1"/>
</dbReference>
<sequence length="670" mass="72338">MPISRRTLNLGIAAGAAAAALPTSANAVVPQGGGRRGHHQPAAPVFGETTLWDNTVDPLASYFVYGLIATRNDTLIACCEGRHEVCDAGPHDLLIRRSTDGGLTWLPTQTVEASVNGESWANPTFVADGHTGEVFLFYNLCARLPENTSCSSDTGIVHYRSSTDNGATWGERHSLDGLFDSFPFNWEMHGPGPGHGIQLKSGRLLLTVSHRTIITGVPTADRNYGASTVYSDDHGRTWKAGGEVPLGTGLPTVGEARVLQRADGSIVMNSRPGSGNDWPRDFAISTDEGLSWSRAVMDFSVGLFNGCDMGFHRYTDDANRVLLSRPDSPMRWNMTVAVSYDEGKSFRYSRSISPIRGYYSDLARLSDGTIVLLYGCDGDIDSSPRRVAVARFNLEWLTQGRDSLATGPGLSTSSYPMNYPRLPAGAVGAYVDQAIHVDRDDTYELWLRYYRSADGGLVTVTVDGEAPRVSALDLTSFRGEGYDMVLLDRRQLTAGRHSIRFTLAGAGRGGGTAVALEQLTLVKAPATPDVREEITVDNGGLGFETVGTWASGRSLLGYYGFNYLTHAKGTGANLARFRPAIPGTGQYELLTSYTADPNRASNAPYVVHHAGGTTTVTVNQRVRGVPDPRTGEWVSLGTFTFNAGLDSYVELSDNADGYVIADAVRWRRLP</sequence>
<evidence type="ECO:0000256" key="1">
    <source>
        <dbReference type="ARBA" id="ARBA00000427"/>
    </source>
</evidence>